<proteinExistence type="predicted"/>
<name>A0A382HTM9_9ZZZZ</name>
<sequence length="88" mass="10011">MGNLYTGITQDVQRRFEEHQEGGSKAAKYLKGKKPLKLVFYKKIGSLSQALKAEAKIKKWPKEKKESLIKNNATNSTTHSKARELYSI</sequence>
<dbReference type="PANTHER" id="PTHR34477:SF1">
    <property type="entry name" value="UPF0213 PROTEIN YHBQ"/>
    <property type="match status" value="1"/>
</dbReference>
<evidence type="ECO:0000259" key="2">
    <source>
        <dbReference type="PROSITE" id="PS50164"/>
    </source>
</evidence>
<dbReference type="Pfam" id="PF01541">
    <property type="entry name" value="GIY-YIG"/>
    <property type="match status" value="1"/>
</dbReference>
<dbReference type="PANTHER" id="PTHR34477">
    <property type="entry name" value="UPF0213 PROTEIN YHBQ"/>
    <property type="match status" value="1"/>
</dbReference>
<feature type="region of interest" description="Disordered" evidence="1">
    <location>
        <begin position="64"/>
        <end position="88"/>
    </location>
</feature>
<dbReference type="InterPro" id="IPR000305">
    <property type="entry name" value="GIY-YIG_endonuc"/>
</dbReference>
<evidence type="ECO:0000313" key="3">
    <source>
        <dbReference type="EMBL" id="SVB90744.1"/>
    </source>
</evidence>
<dbReference type="SUPFAM" id="SSF82771">
    <property type="entry name" value="GIY-YIG endonuclease"/>
    <property type="match status" value="1"/>
</dbReference>
<dbReference type="AlphaFoldDB" id="A0A382HTM9"/>
<feature type="domain" description="GIY-YIG" evidence="2">
    <location>
        <begin position="1"/>
        <end position="67"/>
    </location>
</feature>
<evidence type="ECO:0000256" key="1">
    <source>
        <dbReference type="SAM" id="MobiDB-lite"/>
    </source>
</evidence>
<dbReference type="Gene3D" id="3.40.1440.10">
    <property type="entry name" value="GIY-YIG endonuclease"/>
    <property type="match status" value="1"/>
</dbReference>
<protein>
    <recommendedName>
        <fullName evidence="2">GIY-YIG domain-containing protein</fullName>
    </recommendedName>
</protein>
<dbReference type="PROSITE" id="PS50164">
    <property type="entry name" value="GIY_YIG"/>
    <property type="match status" value="1"/>
</dbReference>
<gene>
    <name evidence="3" type="ORF">METZ01_LOCUS243598</name>
</gene>
<reference evidence="3" key="1">
    <citation type="submission" date="2018-05" db="EMBL/GenBank/DDBJ databases">
        <authorList>
            <person name="Lanie J.A."/>
            <person name="Ng W.-L."/>
            <person name="Kazmierczak K.M."/>
            <person name="Andrzejewski T.M."/>
            <person name="Davidsen T.M."/>
            <person name="Wayne K.J."/>
            <person name="Tettelin H."/>
            <person name="Glass J.I."/>
            <person name="Rusch D."/>
            <person name="Podicherti R."/>
            <person name="Tsui H.-C.T."/>
            <person name="Winkler M.E."/>
        </authorList>
    </citation>
    <scope>NUCLEOTIDE SEQUENCE</scope>
</reference>
<dbReference type="InterPro" id="IPR035901">
    <property type="entry name" value="GIY-YIG_endonuc_sf"/>
</dbReference>
<organism evidence="3">
    <name type="scientific">marine metagenome</name>
    <dbReference type="NCBI Taxonomy" id="408172"/>
    <lineage>
        <taxon>unclassified sequences</taxon>
        <taxon>metagenomes</taxon>
        <taxon>ecological metagenomes</taxon>
    </lineage>
</organism>
<dbReference type="EMBL" id="UINC01063278">
    <property type="protein sequence ID" value="SVB90744.1"/>
    <property type="molecule type" value="Genomic_DNA"/>
</dbReference>
<dbReference type="CDD" id="cd10456">
    <property type="entry name" value="GIY-YIG_UPF0213"/>
    <property type="match status" value="1"/>
</dbReference>
<accession>A0A382HTM9</accession>
<dbReference type="InterPro" id="IPR050190">
    <property type="entry name" value="UPF0213_domain"/>
</dbReference>